<keyword evidence="7" id="KW-0812">Transmembrane</keyword>
<evidence type="ECO:0008006" key="9">
    <source>
        <dbReference type="Google" id="ProtNLM"/>
    </source>
</evidence>
<evidence type="ECO:0000256" key="1">
    <source>
        <dbReference type="ARBA" id="ARBA00010617"/>
    </source>
</evidence>
<evidence type="ECO:0000256" key="5">
    <source>
        <dbReference type="PIRSR" id="PIRSR602401-1"/>
    </source>
</evidence>
<dbReference type="EMBL" id="GHES01027257">
    <property type="protein sequence ID" value="MPA57816.1"/>
    <property type="molecule type" value="Transcribed_RNA"/>
</dbReference>
<dbReference type="PANTHER" id="PTHR47950">
    <property type="entry name" value="CYTOCHROME P450, FAMILY 76, SUBFAMILY C, POLYPEPTIDE 5-RELATED"/>
    <property type="match status" value="1"/>
</dbReference>
<dbReference type="GO" id="GO:0005506">
    <property type="term" value="F:iron ion binding"/>
    <property type="evidence" value="ECO:0007669"/>
    <property type="project" value="InterPro"/>
</dbReference>
<keyword evidence="3 6" id="KW-0560">Oxidoreductase</keyword>
<dbReference type="CDD" id="cd11073">
    <property type="entry name" value="CYP76-like"/>
    <property type="match status" value="1"/>
</dbReference>
<evidence type="ECO:0000256" key="4">
    <source>
        <dbReference type="ARBA" id="ARBA00023004"/>
    </source>
</evidence>
<dbReference type="Gene3D" id="1.10.630.10">
    <property type="entry name" value="Cytochrome P450"/>
    <property type="match status" value="1"/>
</dbReference>
<feature type="transmembrane region" description="Helical" evidence="7">
    <location>
        <begin position="12"/>
        <end position="30"/>
    </location>
</feature>
<dbReference type="PANTHER" id="PTHR47950:SF6">
    <property type="entry name" value="CYTOCHROME P450"/>
    <property type="match status" value="1"/>
</dbReference>
<accession>A0A5B7APN0</accession>
<comment type="cofactor">
    <cofactor evidence="5">
        <name>heme</name>
        <dbReference type="ChEBI" id="CHEBI:30413"/>
    </cofactor>
</comment>
<protein>
    <recommendedName>
        <fullName evidence="9">(S)-N-methylcoclaurine 3'-hydroxylase isozyme 2</fullName>
    </recommendedName>
</protein>
<dbReference type="Pfam" id="PF00067">
    <property type="entry name" value="p450"/>
    <property type="match status" value="1"/>
</dbReference>
<evidence type="ECO:0000256" key="7">
    <source>
        <dbReference type="SAM" id="Phobius"/>
    </source>
</evidence>
<reference evidence="8" key="1">
    <citation type="submission" date="2019-08" db="EMBL/GenBank/DDBJ databases">
        <title>Reference gene set and small RNA set construction with multiple tissues from Davidia involucrata Baill.</title>
        <authorList>
            <person name="Yang H."/>
            <person name="Zhou C."/>
            <person name="Li G."/>
            <person name="Wang J."/>
            <person name="Gao P."/>
            <person name="Wang M."/>
            <person name="Wang R."/>
            <person name="Zhao Y."/>
        </authorList>
    </citation>
    <scope>NUCLEOTIDE SEQUENCE</scope>
    <source>
        <tissue evidence="8">Mixed with DoveR01_LX</tissue>
    </source>
</reference>
<dbReference type="PROSITE" id="PS00086">
    <property type="entry name" value="CYTOCHROME_P450"/>
    <property type="match status" value="1"/>
</dbReference>
<feature type="binding site" description="axial binding residue" evidence="5">
    <location>
        <position position="444"/>
    </location>
    <ligand>
        <name>heme</name>
        <dbReference type="ChEBI" id="CHEBI:30413"/>
    </ligand>
    <ligandPart>
        <name>Fe</name>
        <dbReference type="ChEBI" id="CHEBI:18248"/>
    </ligandPart>
</feature>
<gene>
    <name evidence="8" type="ORF">Din_027257</name>
</gene>
<dbReference type="FunFam" id="1.10.630.10:FF:000007">
    <property type="entry name" value="Cytochrome P450 76C4"/>
    <property type="match status" value="1"/>
</dbReference>
<evidence type="ECO:0000313" key="8">
    <source>
        <dbReference type="EMBL" id="MPA57816.1"/>
    </source>
</evidence>
<dbReference type="GO" id="GO:0016705">
    <property type="term" value="F:oxidoreductase activity, acting on paired donors, with incorporation or reduction of molecular oxygen"/>
    <property type="evidence" value="ECO:0007669"/>
    <property type="project" value="InterPro"/>
</dbReference>
<proteinExistence type="inferred from homology"/>
<keyword evidence="2 5" id="KW-0479">Metal-binding</keyword>
<sequence length="502" mass="56684">MTETTVTEGTNFFLPIIILLPLLFLIINHFKSCFPSNASPLPPGPNPWPILGNIPHMGKKPHITLANFAQSYGPLMSLRLGTQFLIVGSSPEAAVEILKTHDRIFSARYVPHAVPAKSPEINQFSLGWAVVCNDAWKSLRTICRTVLFSGRAIESQACQREKKVMEMVKFLSEMEGKVVKVGEVVFGTVFNMLSNVFMSKDFISLEEQSVDGGIEGIVRTYVEVVSAPNLADFYPIFAALDLQGLNKKSKEVLERICSMWEPIIEERREQKRGDDASSQKDFLDALINNAFTNDQIDHLFLELLLGGTDTSTSTIEWVMAELIKNPEFMEKVREELTREIKKESPKESHLPQLPYLQACVKETLRLHPPAPFLIPHRALDSCKVMNYTIPKNAQVVVNIWAIGRDPVNWEEPLKFKPERFLNSTLDFKGNDFEFLPFGAGRRICPGLPMAAKHVPLVLASLIQLFDWSLPHRNVPNELDMNEKFGVTLHKEQPLLLIPEVKK</sequence>
<keyword evidence="4 5" id="KW-0408">Iron</keyword>
<organism evidence="8">
    <name type="scientific">Davidia involucrata</name>
    <name type="common">Dove tree</name>
    <dbReference type="NCBI Taxonomy" id="16924"/>
    <lineage>
        <taxon>Eukaryota</taxon>
        <taxon>Viridiplantae</taxon>
        <taxon>Streptophyta</taxon>
        <taxon>Embryophyta</taxon>
        <taxon>Tracheophyta</taxon>
        <taxon>Spermatophyta</taxon>
        <taxon>Magnoliopsida</taxon>
        <taxon>eudicotyledons</taxon>
        <taxon>Gunneridae</taxon>
        <taxon>Pentapetalae</taxon>
        <taxon>asterids</taxon>
        <taxon>Cornales</taxon>
        <taxon>Nyssaceae</taxon>
        <taxon>Davidia</taxon>
    </lineage>
</organism>
<dbReference type="InterPro" id="IPR017972">
    <property type="entry name" value="Cyt_P450_CS"/>
</dbReference>
<keyword evidence="7" id="KW-1133">Transmembrane helix</keyword>
<comment type="similarity">
    <text evidence="1 6">Belongs to the cytochrome P450 family.</text>
</comment>
<dbReference type="SUPFAM" id="SSF48264">
    <property type="entry name" value="Cytochrome P450"/>
    <property type="match status" value="1"/>
</dbReference>
<keyword evidence="7" id="KW-0472">Membrane</keyword>
<dbReference type="InterPro" id="IPR036396">
    <property type="entry name" value="Cyt_P450_sf"/>
</dbReference>
<dbReference type="InterPro" id="IPR002401">
    <property type="entry name" value="Cyt_P450_E_grp-I"/>
</dbReference>
<keyword evidence="6" id="KW-0503">Monooxygenase</keyword>
<dbReference type="InterPro" id="IPR001128">
    <property type="entry name" value="Cyt_P450"/>
</dbReference>
<evidence type="ECO:0000256" key="6">
    <source>
        <dbReference type="RuleBase" id="RU000461"/>
    </source>
</evidence>
<dbReference type="PRINTS" id="PR00385">
    <property type="entry name" value="P450"/>
</dbReference>
<name>A0A5B7APN0_DAVIN</name>
<dbReference type="AlphaFoldDB" id="A0A5B7APN0"/>
<evidence type="ECO:0000256" key="3">
    <source>
        <dbReference type="ARBA" id="ARBA00023002"/>
    </source>
</evidence>
<dbReference type="GO" id="GO:0004497">
    <property type="term" value="F:monooxygenase activity"/>
    <property type="evidence" value="ECO:0007669"/>
    <property type="project" value="UniProtKB-KW"/>
</dbReference>
<dbReference type="PRINTS" id="PR00463">
    <property type="entry name" value="EP450I"/>
</dbReference>
<keyword evidence="5 6" id="KW-0349">Heme</keyword>
<dbReference type="GO" id="GO:0020037">
    <property type="term" value="F:heme binding"/>
    <property type="evidence" value="ECO:0007669"/>
    <property type="project" value="InterPro"/>
</dbReference>
<evidence type="ECO:0000256" key="2">
    <source>
        <dbReference type="ARBA" id="ARBA00022723"/>
    </source>
</evidence>